<protein>
    <submittedName>
        <fullName evidence="2">Uncharacterized protein</fullName>
    </submittedName>
</protein>
<reference evidence="2 3" key="1">
    <citation type="submission" date="2018-03" db="EMBL/GenBank/DDBJ databases">
        <title>Genomic Encyclopedia of Type Strains, Phase III (KMG-III): the genomes of soil and plant-associated and newly described type strains.</title>
        <authorList>
            <person name="Whitman W."/>
        </authorList>
    </citation>
    <scope>NUCLEOTIDE SEQUENCE [LARGE SCALE GENOMIC DNA]</scope>
    <source>
        <strain evidence="2 3">CGMCC 4.7067</strain>
    </source>
</reference>
<dbReference type="EMBL" id="PVTJ01000008">
    <property type="protein sequence ID" value="PRY56690.1"/>
    <property type="molecule type" value="Genomic_DNA"/>
</dbReference>
<evidence type="ECO:0000313" key="1">
    <source>
        <dbReference type="EMBL" id="PRY56690.1"/>
    </source>
</evidence>
<evidence type="ECO:0000313" key="2">
    <source>
        <dbReference type="EMBL" id="PRY61679.1"/>
    </source>
</evidence>
<evidence type="ECO:0000313" key="3">
    <source>
        <dbReference type="Proteomes" id="UP000238176"/>
    </source>
</evidence>
<keyword evidence="3" id="KW-1185">Reference proteome</keyword>
<name>A0A2T0UUR4_9ACTN</name>
<dbReference type="AlphaFoldDB" id="A0A2T0UUR4"/>
<dbReference type="EMBL" id="PVTJ01000001">
    <property type="protein sequence ID" value="PRY61679.1"/>
    <property type="molecule type" value="Genomic_DNA"/>
</dbReference>
<organism evidence="2 3">
    <name type="scientific">Glycomyces artemisiae</name>
    <dbReference type="NCBI Taxonomy" id="1076443"/>
    <lineage>
        <taxon>Bacteria</taxon>
        <taxon>Bacillati</taxon>
        <taxon>Actinomycetota</taxon>
        <taxon>Actinomycetes</taxon>
        <taxon>Glycomycetales</taxon>
        <taxon>Glycomycetaceae</taxon>
        <taxon>Glycomyces</taxon>
    </lineage>
</organism>
<comment type="caution">
    <text evidence="2">The sequence shown here is derived from an EMBL/GenBank/DDBJ whole genome shotgun (WGS) entry which is preliminary data.</text>
</comment>
<dbReference type="Proteomes" id="UP000238176">
    <property type="component" value="Unassembled WGS sequence"/>
</dbReference>
<proteinExistence type="predicted"/>
<accession>A0A2T0UUR4</accession>
<feature type="non-terminal residue" evidence="2">
    <location>
        <position position="1"/>
    </location>
</feature>
<gene>
    <name evidence="2" type="ORF">B0I28_1011</name>
    <name evidence="1" type="ORF">B0I28_1081</name>
</gene>
<sequence length="27" mass="3199">PLPKADRTLQTVLKLQMYRRHSKEAFA</sequence>